<dbReference type="Pfam" id="PF03099">
    <property type="entry name" value="BPL_LplA_LipB"/>
    <property type="match status" value="1"/>
</dbReference>
<dbReference type="InterPro" id="IPR030855">
    <property type="entry name" value="Bifunct_BirA"/>
</dbReference>
<dbReference type="GO" id="GO:0009249">
    <property type="term" value="P:protein lipoylation"/>
    <property type="evidence" value="ECO:0007669"/>
    <property type="project" value="UniProtKB-ARBA"/>
</dbReference>
<comment type="function">
    <text evidence="3">Acts both as a biotin--[acetyl-CoA-carboxylase] ligase and a repressor.</text>
</comment>
<dbReference type="CDD" id="cd16442">
    <property type="entry name" value="BPL"/>
    <property type="match status" value="1"/>
</dbReference>
<dbReference type="PANTHER" id="PTHR12835:SF5">
    <property type="entry name" value="BIOTIN--PROTEIN LIGASE"/>
    <property type="match status" value="1"/>
</dbReference>
<dbReference type="PROSITE" id="PS51733">
    <property type="entry name" value="BPL_LPL_CATALYTIC"/>
    <property type="match status" value="1"/>
</dbReference>
<feature type="binding site" evidence="3">
    <location>
        <position position="118"/>
    </location>
    <ligand>
        <name>biotin</name>
        <dbReference type="ChEBI" id="CHEBI:57586"/>
    </ligand>
</feature>
<dbReference type="RefSeq" id="WP_110251039.1">
    <property type="nucleotide sequence ID" value="NZ_QJJR01000004.1"/>
</dbReference>
<reference evidence="5 6" key="1">
    <citation type="submission" date="2018-05" db="EMBL/GenBank/DDBJ databases">
        <title>Genomic Encyclopedia of Type Strains, Phase IV (KMG-IV): sequencing the most valuable type-strain genomes for metagenomic binning, comparative biology and taxonomic classification.</title>
        <authorList>
            <person name="Goeker M."/>
        </authorList>
    </citation>
    <scope>NUCLEOTIDE SEQUENCE [LARGE SCALE GENOMIC DNA]</scope>
    <source>
        <strain evidence="5 6">DSM 22440</strain>
    </source>
</reference>
<dbReference type="Proteomes" id="UP000247922">
    <property type="component" value="Unassembled WGS sequence"/>
</dbReference>
<dbReference type="SUPFAM" id="SSF55681">
    <property type="entry name" value="Class II aaRS and biotin synthetases"/>
    <property type="match status" value="1"/>
</dbReference>
<keyword evidence="3" id="KW-0067">ATP-binding</keyword>
<dbReference type="GO" id="GO:0003677">
    <property type="term" value="F:DNA binding"/>
    <property type="evidence" value="ECO:0007669"/>
    <property type="project" value="UniProtKB-UniRule"/>
</dbReference>
<dbReference type="PANTHER" id="PTHR12835">
    <property type="entry name" value="BIOTIN PROTEIN LIGASE"/>
    <property type="match status" value="1"/>
</dbReference>
<dbReference type="InterPro" id="IPR036388">
    <property type="entry name" value="WH-like_DNA-bd_sf"/>
</dbReference>
<keyword evidence="3" id="KW-0547">Nucleotide-binding</keyword>
<sequence>MVLSIRERLVRLLSQEQSGYVSGQWLSDELSCSRTAVWKHIKQLEEEGYTFDAVPNKGYRLVALPKHMTENTLRWNLSSDWLGQSIEHYPSIDSTQVRAHERARAGADEGLVISADQQLNGRGRMQRPFDSTDAKGVWLSFILRPQLAPTEAAKLTLVTAVALVDTFKQMINLDVKIKWPNDIYLNQKKIAGVLTEMEAEMDQIHYVIVGIGVNLNQRTSDFDPLLQDRVTSLFEETGETLDKQVFIQRLLETFEKWYTVFLTEGFVPIQKEWNRYVFKLNQPVYFLKQNERVKGLVQGLSAEGALVVVIEEHEHVKLYSSDIEWFRGE</sequence>
<evidence type="ECO:0000256" key="3">
    <source>
        <dbReference type="HAMAP-Rule" id="MF_00978"/>
    </source>
</evidence>
<protein>
    <recommendedName>
        <fullName evidence="3">Bifunctional ligase/repressor BirA</fullName>
    </recommendedName>
    <alternativeName>
        <fullName evidence="3">Biotin--[acetyl-CoA-carboxylase] ligase</fullName>
        <ecNumber evidence="3">6.3.4.15</ecNumber>
    </alternativeName>
    <alternativeName>
        <fullName evidence="3">Biotin--protein ligase</fullName>
    </alternativeName>
    <alternativeName>
        <fullName evidence="3">Biotin-[acetyl-CoA carboxylase] synthetase</fullName>
    </alternativeName>
</protein>
<dbReference type="InterPro" id="IPR045864">
    <property type="entry name" value="aa-tRNA-synth_II/BPL/LPL"/>
</dbReference>
<comment type="caution">
    <text evidence="5">The sequence shown here is derived from an EMBL/GenBank/DDBJ whole genome shotgun (WGS) entry which is preliminary data.</text>
</comment>
<gene>
    <name evidence="3" type="primary">birA</name>
    <name evidence="5" type="ORF">DES38_104174</name>
</gene>
<dbReference type="AlphaFoldDB" id="A0A2V3WF14"/>
<organism evidence="5 6">
    <name type="scientific">Streptohalobacillus salinus</name>
    <dbReference type="NCBI Taxonomy" id="621096"/>
    <lineage>
        <taxon>Bacteria</taxon>
        <taxon>Bacillati</taxon>
        <taxon>Bacillota</taxon>
        <taxon>Bacilli</taxon>
        <taxon>Bacillales</taxon>
        <taxon>Bacillaceae</taxon>
        <taxon>Streptohalobacillus</taxon>
    </lineage>
</organism>
<dbReference type="InterPro" id="IPR036390">
    <property type="entry name" value="WH_DNA-bd_sf"/>
</dbReference>
<dbReference type="GO" id="GO:0005737">
    <property type="term" value="C:cytoplasm"/>
    <property type="evidence" value="ECO:0007669"/>
    <property type="project" value="TreeGrafter"/>
</dbReference>
<dbReference type="GO" id="GO:0006355">
    <property type="term" value="P:regulation of DNA-templated transcription"/>
    <property type="evidence" value="ECO:0007669"/>
    <property type="project" value="UniProtKB-UniRule"/>
</dbReference>
<proteinExistence type="inferred from homology"/>
<dbReference type="InterPro" id="IPR003142">
    <property type="entry name" value="BPL_C"/>
</dbReference>
<evidence type="ECO:0000259" key="4">
    <source>
        <dbReference type="PROSITE" id="PS51733"/>
    </source>
</evidence>
<dbReference type="Pfam" id="PF08279">
    <property type="entry name" value="HTH_11"/>
    <property type="match status" value="1"/>
</dbReference>
<accession>A0A2V3WF14</accession>
<dbReference type="Pfam" id="PF02237">
    <property type="entry name" value="BPL_C"/>
    <property type="match status" value="1"/>
</dbReference>
<dbReference type="EMBL" id="QJJR01000004">
    <property type="protein sequence ID" value="PXW91741.1"/>
    <property type="molecule type" value="Genomic_DNA"/>
</dbReference>
<feature type="DNA-binding region" description="H-T-H motif" evidence="3">
    <location>
        <begin position="23"/>
        <end position="42"/>
    </location>
</feature>
<feature type="binding site" evidence="3">
    <location>
        <begin position="122"/>
        <end position="124"/>
    </location>
    <ligand>
        <name>biotin</name>
        <dbReference type="ChEBI" id="CHEBI:57586"/>
    </ligand>
</feature>
<feature type="domain" description="BPL/LPL catalytic" evidence="4">
    <location>
        <begin position="67"/>
        <end position="262"/>
    </location>
</feature>
<keyword evidence="3" id="KW-0805">Transcription regulation</keyword>
<keyword evidence="3" id="KW-0804">Transcription</keyword>
<evidence type="ECO:0000313" key="5">
    <source>
        <dbReference type="EMBL" id="PXW91741.1"/>
    </source>
</evidence>
<comment type="catalytic activity">
    <reaction evidence="3">
        <text>biotin + L-lysyl-[protein] + ATP = N(6)-biotinyl-L-lysyl-[protein] + AMP + diphosphate + H(+)</text>
        <dbReference type="Rhea" id="RHEA:11756"/>
        <dbReference type="Rhea" id="RHEA-COMP:9752"/>
        <dbReference type="Rhea" id="RHEA-COMP:10505"/>
        <dbReference type="ChEBI" id="CHEBI:15378"/>
        <dbReference type="ChEBI" id="CHEBI:29969"/>
        <dbReference type="ChEBI" id="CHEBI:30616"/>
        <dbReference type="ChEBI" id="CHEBI:33019"/>
        <dbReference type="ChEBI" id="CHEBI:57586"/>
        <dbReference type="ChEBI" id="CHEBI:83144"/>
        <dbReference type="ChEBI" id="CHEBI:456215"/>
        <dbReference type="EC" id="6.3.4.15"/>
    </reaction>
</comment>
<dbReference type="Gene3D" id="3.30.930.10">
    <property type="entry name" value="Bira Bifunctional Protein, Domain 2"/>
    <property type="match status" value="1"/>
</dbReference>
<dbReference type="HAMAP" id="MF_00978">
    <property type="entry name" value="Bifunct_BirA"/>
    <property type="match status" value="1"/>
</dbReference>
<feature type="binding site" evidence="3">
    <location>
        <position position="189"/>
    </location>
    <ligand>
        <name>biotin</name>
        <dbReference type="ChEBI" id="CHEBI:57586"/>
    </ligand>
</feature>
<comment type="similarity">
    <text evidence="3">Belongs to the biotin--protein ligase family.</text>
</comment>
<dbReference type="InterPro" id="IPR013196">
    <property type="entry name" value="HTH_11"/>
</dbReference>
<evidence type="ECO:0000256" key="1">
    <source>
        <dbReference type="ARBA" id="ARBA00022598"/>
    </source>
</evidence>
<dbReference type="Gene3D" id="1.10.10.10">
    <property type="entry name" value="Winged helix-like DNA-binding domain superfamily/Winged helix DNA-binding domain"/>
    <property type="match status" value="1"/>
</dbReference>
<comment type="caution">
    <text evidence="3">Lacks conserved residue(s) required for the propagation of feature annotation.</text>
</comment>
<keyword evidence="1 3" id="KW-0436">Ligase</keyword>
<keyword evidence="6" id="KW-1185">Reference proteome</keyword>
<dbReference type="EC" id="6.3.4.15" evidence="3"/>
<dbReference type="GO" id="GO:0004077">
    <property type="term" value="F:biotin--[biotin carboxyl-carrier protein] ligase activity"/>
    <property type="evidence" value="ECO:0007669"/>
    <property type="project" value="UniProtKB-UniRule"/>
</dbReference>
<keyword evidence="3" id="KW-0238">DNA-binding</keyword>
<evidence type="ECO:0000256" key="2">
    <source>
        <dbReference type="ARBA" id="ARBA00023267"/>
    </source>
</evidence>
<name>A0A2V3WF14_9BACI</name>
<keyword evidence="3" id="KW-0678">Repressor</keyword>
<dbReference type="SUPFAM" id="SSF46785">
    <property type="entry name" value="Winged helix' DNA-binding domain"/>
    <property type="match status" value="1"/>
</dbReference>
<dbReference type="NCBIfam" id="TIGR00121">
    <property type="entry name" value="birA_ligase"/>
    <property type="match status" value="1"/>
</dbReference>
<dbReference type="GO" id="GO:0016740">
    <property type="term" value="F:transferase activity"/>
    <property type="evidence" value="ECO:0007669"/>
    <property type="project" value="UniProtKB-ARBA"/>
</dbReference>
<dbReference type="InterPro" id="IPR004143">
    <property type="entry name" value="BPL_LPL_catalytic"/>
</dbReference>
<evidence type="ECO:0000313" key="6">
    <source>
        <dbReference type="Proteomes" id="UP000247922"/>
    </source>
</evidence>
<dbReference type="OrthoDB" id="9807064at2"/>
<keyword evidence="2 3" id="KW-0092">Biotin</keyword>
<dbReference type="InterPro" id="IPR004408">
    <property type="entry name" value="Biotin_CoA_COase_ligase"/>
</dbReference>
<dbReference type="GO" id="GO:0005524">
    <property type="term" value="F:ATP binding"/>
    <property type="evidence" value="ECO:0007669"/>
    <property type="project" value="UniProtKB-UniRule"/>
</dbReference>